<dbReference type="AlphaFoldDB" id="A0A150WR69"/>
<comment type="caution">
    <text evidence="1">The sequence shown here is derived from an EMBL/GenBank/DDBJ whole genome shotgun (WGS) entry which is preliminary data.</text>
</comment>
<name>A0A150WR69_BDEBC</name>
<protein>
    <submittedName>
        <fullName evidence="1">Uncharacterized protein</fullName>
    </submittedName>
</protein>
<sequence>MKRNDDLFSTLASQQPLSEFGAKLKEIADDGIIKHSDKKKFSWKFHSNVNGHHADDNVRINRLAKFLFKDSEILVNDYTAKIAAANRLFKEVQKLQTYYKRGLASDARIVFGPGTQLGFISDTKNLFSSVYFSTGTKVMSSRQVALSDFNTINGNGIFHPRDRYTTAKTTKNFLIQLWASAICQESFGESDGRPVLLNNWDCAFIIHHILKLTNEEMRPKAFAGRMDAEAIRKILEVQIYKDQIFYPLLKDFAGTYYPFSLLDFYRRNKNLKPNVNANKKTSELLSRLVENDIYDFFSPDSPSSEEGRSHIPFDGYAQMLRTHWEI</sequence>
<evidence type="ECO:0000313" key="1">
    <source>
        <dbReference type="EMBL" id="KYG66799.1"/>
    </source>
</evidence>
<gene>
    <name evidence="1" type="ORF">AZI86_07110</name>
</gene>
<accession>A0A150WR69</accession>
<dbReference type="RefSeq" id="WP_061834377.1">
    <property type="nucleotide sequence ID" value="NZ_LUKE01000001.1"/>
</dbReference>
<keyword evidence="2" id="KW-1185">Reference proteome</keyword>
<dbReference type="Proteomes" id="UP000075320">
    <property type="component" value="Unassembled WGS sequence"/>
</dbReference>
<dbReference type="EMBL" id="LUKE01000001">
    <property type="protein sequence ID" value="KYG66799.1"/>
    <property type="molecule type" value="Genomic_DNA"/>
</dbReference>
<organism evidence="1 2">
    <name type="scientific">Bdellovibrio bacteriovorus</name>
    <dbReference type="NCBI Taxonomy" id="959"/>
    <lineage>
        <taxon>Bacteria</taxon>
        <taxon>Pseudomonadati</taxon>
        <taxon>Bdellovibrionota</taxon>
        <taxon>Bdellovibrionia</taxon>
        <taxon>Bdellovibrionales</taxon>
        <taxon>Pseudobdellovibrionaceae</taxon>
        <taxon>Bdellovibrio</taxon>
    </lineage>
</organism>
<proteinExistence type="predicted"/>
<evidence type="ECO:0000313" key="2">
    <source>
        <dbReference type="Proteomes" id="UP000075320"/>
    </source>
</evidence>
<reference evidence="1 2" key="1">
    <citation type="submission" date="2016-03" db="EMBL/GenBank/DDBJ databases">
        <authorList>
            <person name="Ploux O."/>
        </authorList>
    </citation>
    <scope>NUCLEOTIDE SEQUENCE [LARGE SCALE GENOMIC DNA]</scope>
    <source>
        <strain evidence="1 2">R0</strain>
    </source>
</reference>